<feature type="compositionally biased region" description="Low complexity" evidence="1">
    <location>
        <begin position="27"/>
        <end position="36"/>
    </location>
</feature>
<feature type="region of interest" description="Disordered" evidence="1">
    <location>
        <begin position="23"/>
        <end position="42"/>
    </location>
</feature>
<comment type="caution">
    <text evidence="2">The sequence shown here is derived from an EMBL/GenBank/DDBJ whole genome shotgun (WGS) entry which is preliminary data.</text>
</comment>
<sequence length="202" mass="21890">MDAHDRMYSLAKHKVVVDNTVDIPAESGTSGSSDSSKPTEQTGLPLMQETSASRCLSVPQAYTGIQYDIRRGPIRTSHELVFFVSIIDADKRTHNLRLATPAFVLPMSAAKLIDLPRYEDRGADELIESGIDAGVQRDESFMAEYVVVDTAPTDDFDTAEWDSLSVSALLDDEGTVSNCPLALDGYHCLDDAPPPPVYPGAA</sequence>
<evidence type="ECO:0000313" key="3">
    <source>
        <dbReference type="Proteomes" id="UP001150907"/>
    </source>
</evidence>
<reference evidence="2" key="1">
    <citation type="submission" date="2022-07" db="EMBL/GenBank/DDBJ databases">
        <title>Phylogenomic reconstructions and comparative analyses of Kickxellomycotina fungi.</title>
        <authorList>
            <person name="Reynolds N.K."/>
            <person name="Stajich J.E."/>
            <person name="Barry K."/>
            <person name="Grigoriev I.V."/>
            <person name="Crous P."/>
            <person name="Smith M.E."/>
        </authorList>
    </citation>
    <scope>NUCLEOTIDE SEQUENCE</scope>
    <source>
        <strain evidence="2">IMI 214461</strain>
    </source>
</reference>
<name>A0A9W8ECW4_9FUNG</name>
<gene>
    <name evidence="2" type="ORF">H4R26_005126</name>
</gene>
<evidence type="ECO:0000313" key="2">
    <source>
        <dbReference type="EMBL" id="KAJ1999289.1"/>
    </source>
</evidence>
<evidence type="ECO:0000256" key="1">
    <source>
        <dbReference type="SAM" id="MobiDB-lite"/>
    </source>
</evidence>
<protein>
    <submittedName>
        <fullName evidence="2">Uncharacterized protein</fullName>
    </submittedName>
</protein>
<dbReference type="OrthoDB" id="2333384at2759"/>
<proteinExistence type="predicted"/>
<accession>A0A9W8ECW4</accession>
<organism evidence="2 3">
    <name type="scientific">Coemansia thaxteri</name>
    <dbReference type="NCBI Taxonomy" id="2663907"/>
    <lineage>
        <taxon>Eukaryota</taxon>
        <taxon>Fungi</taxon>
        <taxon>Fungi incertae sedis</taxon>
        <taxon>Zoopagomycota</taxon>
        <taxon>Kickxellomycotina</taxon>
        <taxon>Kickxellomycetes</taxon>
        <taxon>Kickxellales</taxon>
        <taxon>Kickxellaceae</taxon>
        <taxon>Coemansia</taxon>
    </lineage>
</organism>
<keyword evidence="3" id="KW-1185">Reference proteome</keyword>
<dbReference type="AlphaFoldDB" id="A0A9W8ECW4"/>
<dbReference type="Proteomes" id="UP001150907">
    <property type="component" value="Unassembled WGS sequence"/>
</dbReference>
<dbReference type="EMBL" id="JANBQF010000740">
    <property type="protein sequence ID" value="KAJ1999289.1"/>
    <property type="molecule type" value="Genomic_DNA"/>
</dbReference>